<dbReference type="RefSeq" id="WP_320002516.1">
    <property type="nucleotide sequence ID" value="NZ_JAUHJS010000001.1"/>
</dbReference>
<proteinExistence type="predicted"/>
<dbReference type="PANTHER" id="PTHR22677">
    <property type="entry name" value="ANKYRIN REPEAT DOMAIN-CONTAINING PROTEIN 60"/>
    <property type="match status" value="1"/>
</dbReference>
<dbReference type="EMBL" id="JAUHJS010000001">
    <property type="protein sequence ID" value="MDN4163987.1"/>
    <property type="molecule type" value="Genomic_DNA"/>
</dbReference>
<dbReference type="PROSITE" id="PS50297">
    <property type="entry name" value="ANK_REP_REGION"/>
    <property type="match status" value="2"/>
</dbReference>
<organism evidence="2 3">
    <name type="scientific">Shiella aurantiaca</name>
    <dbReference type="NCBI Taxonomy" id="3058365"/>
    <lineage>
        <taxon>Bacteria</taxon>
        <taxon>Pseudomonadati</taxon>
        <taxon>Bacteroidota</taxon>
        <taxon>Cytophagia</taxon>
        <taxon>Cytophagales</taxon>
        <taxon>Shiellaceae</taxon>
        <taxon>Shiella</taxon>
    </lineage>
</organism>
<dbReference type="InterPro" id="IPR039323">
    <property type="entry name" value="ANKRD_45/46/60"/>
</dbReference>
<reference evidence="2" key="1">
    <citation type="submission" date="2023-06" db="EMBL/GenBank/DDBJ databases">
        <title>Cytophagales bacterium Strain LB-30, isolated from soil.</title>
        <authorList>
            <person name="Liu B."/>
        </authorList>
    </citation>
    <scope>NUCLEOTIDE SEQUENCE</scope>
    <source>
        <strain evidence="2">LB-30</strain>
    </source>
</reference>
<accession>A0ABT8F0M0</accession>
<dbReference type="Gene3D" id="1.25.40.20">
    <property type="entry name" value="Ankyrin repeat-containing domain"/>
    <property type="match status" value="1"/>
</dbReference>
<dbReference type="InterPro" id="IPR002110">
    <property type="entry name" value="Ankyrin_rpt"/>
</dbReference>
<evidence type="ECO:0000256" key="1">
    <source>
        <dbReference type="PROSITE-ProRule" id="PRU00023"/>
    </source>
</evidence>
<dbReference type="PROSITE" id="PS50088">
    <property type="entry name" value="ANK_REPEAT"/>
    <property type="match status" value="3"/>
</dbReference>
<dbReference type="Pfam" id="PF12796">
    <property type="entry name" value="Ank_2"/>
    <property type="match status" value="1"/>
</dbReference>
<keyword evidence="1" id="KW-0040">ANK repeat</keyword>
<dbReference type="InterPro" id="IPR036770">
    <property type="entry name" value="Ankyrin_rpt-contain_sf"/>
</dbReference>
<dbReference type="PANTHER" id="PTHR22677:SF4">
    <property type="entry name" value="USHER SYNDROME TYPE-1G PROTEIN-LIKE PROTEIN"/>
    <property type="match status" value="1"/>
</dbReference>
<gene>
    <name evidence="2" type="ORF">QWY31_00660</name>
</gene>
<dbReference type="Proteomes" id="UP001168552">
    <property type="component" value="Unassembled WGS sequence"/>
</dbReference>
<feature type="repeat" description="ANK" evidence="1">
    <location>
        <begin position="35"/>
        <end position="67"/>
    </location>
</feature>
<comment type="caution">
    <text evidence="2">The sequence shown here is derived from an EMBL/GenBank/DDBJ whole genome shotgun (WGS) entry which is preliminary data.</text>
</comment>
<dbReference type="SMART" id="SM00248">
    <property type="entry name" value="ANK"/>
    <property type="match status" value="3"/>
</dbReference>
<name>A0ABT8F0M0_9BACT</name>
<feature type="repeat" description="ANK" evidence="1">
    <location>
        <begin position="68"/>
        <end position="100"/>
    </location>
</feature>
<dbReference type="SUPFAM" id="SSF48403">
    <property type="entry name" value="Ankyrin repeat"/>
    <property type="match status" value="1"/>
</dbReference>
<keyword evidence="3" id="KW-1185">Reference proteome</keyword>
<evidence type="ECO:0000313" key="3">
    <source>
        <dbReference type="Proteomes" id="UP001168552"/>
    </source>
</evidence>
<evidence type="ECO:0000313" key="2">
    <source>
        <dbReference type="EMBL" id="MDN4163987.1"/>
    </source>
</evidence>
<feature type="repeat" description="ANK" evidence="1">
    <location>
        <begin position="101"/>
        <end position="133"/>
    </location>
</feature>
<sequence>MTLNDLFQAAREGNLVFIQKGIAQHPEWLHTKDDRGFPLLVLAAYYNQLGVVEWLIENGADPNATDKMGNTALMGTCFKGFTKLAELLIEKGTHINHRNAEGATALIYAATFGQTAIAQLLLAKGADASLTDHAGNTALQQARIQANQTLMDILST</sequence>
<protein>
    <submittedName>
        <fullName evidence="2">Ankyrin repeat domain-containing protein</fullName>
    </submittedName>
</protein>